<evidence type="ECO:0000313" key="2">
    <source>
        <dbReference type="Proteomes" id="UP000005555"/>
    </source>
</evidence>
<dbReference type="Proteomes" id="UP000005555">
    <property type="component" value="Unassembled WGS sequence"/>
</dbReference>
<proteinExistence type="predicted"/>
<accession>Q1YP04</accession>
<gene>
    <name evidence="1" type="ORF">GB2207_03222</name>
</gene>
<name>Q1YP04_9GAMM</name>
<organism evidence="1 2">
    <name type="scientific">gamma proteobacterium HTCC2207</name>
    <dbReference type="NCBI Taxonomy" id="314287"/>
    <lineage>
        <taxon>Bacteria</taxon>
        <taxon>Pseudomonadati</taxon>
        <taxon>Pseudomonadota</taxon>
        <taxon>Gammaproteobacteria</taxon>
        <taxon>Cellvibrionales</taxon>
        <taxon>Porticoccaceae</taxon>
        <taxon>SAR92 clade</taxon>
    </lineage>
</organism>
<keyword evidence="2" id="KW-1185">Reference proteome</keyword>
<protein>
    <submittedName>
        <fullName evidence="1">Uncharacterized protein</fullName>
    </submittedName>
</protein>
<sequence>MSGLEIDLSHAFEMTVFFFEPIFYSTKNKMTVILSEAEGSPANPITVTAPAKAYN</sequence>
<comment type="caution">
    <text evidence="1">The sequence shown here is derived from an EMBL/GenBank/DDBJ whole genome shotgun (WGS) entry which is preliminary data.</text>
</comment>
<reference evidence="1 2" key="1">
    <citation type="submission" date="2006-03" db="EMBL/GenBank/DDBJ databases">
        <authorList>
            <person name="Giovannoni S.J."/>
            <person name="Cho J.-C."/>
            <person name="Ferriera S."/>
            <person name="Johnson J."/>
            <person name="Kravitz S."/>
            <person name="Halpern A."/>
            <person name="Remington K."/>
            <person name="Beeson K."/>
            <person name="Tran B."/>
            <person name="Rogers Y.-H."/>
            <person name="Friedman R."/>
            <person name="Venter J.C."/>
        </authorList>
    </citation>
    <scope>NUCLEOTIDE SEQUENCE [LARGE SCALE GENOMIC DNA]</scope>
    <source>
        <strain evidence="1 2">HTCC2207</strain>
    </source>
</reference>
<dbReference type="EMBL" id="AAPI01000013">
    <property type="protein sequence ID" value="EAS45960.1"/>
    <property type="molecule type" value="Genomic_DNA"/>
</dbReference>
<dbReference type="AlphaFoldDB" id="Q1YP04"/>
<dbReference type="HOGENOM" id="CLU_3025758_0_0_6"/>
<evidence type="ECO:0000313" key="1">
    <source>
        <dbReference type="EMBL" id="EAS45960.1"/>
    </source>
</evidence>